<feature type="domain" description="Peptidase S9A N-terminal" evidence="11">
    <location>
        <begin position="11"/>
        <end position="414"/>
    </location>
</feature>
<evidence type="ECO:0000259" key="11">
    <source>
        <dbReference type="Pfam" id="PF02897"/>
    </source>
</evidence>
<evidence type="ECO:0000259" key="10">
    <source>
        <dbReference type="Pfam" id="PF00326"/>
    </source>
</evidence>
<dbReference type="GO" id="GO:0006508">
    <property type="term" value="P:proteolysis"/>
    <property type="evidence" value="ECO:0007669"/>
    <property type="project" value="UniProtKB-KW"/>
</dbReference>
<dbReference type="Gene3D" id="3.40.50.1820">
    <property type="entry name" value="alpha/beta hydrolase"/>
    <property type="match status" value="2"/>
</dbReference>
<dbReference type="InterPro" id="IPR001375">
    <property type="entry name" value="Peptidase_S9_cat"/>
</dbReference>
<dbReference type="Pfam" id="PF00326">
    <property type="entry name" value="Peptidase_S9"/>
    <property type="match status" value="2"/>
</dbReference>
<evidence type="ECO:0000313" key="12">
    <source>
        <dbReference type="Proteomes" id="UP000887575"/>
    </source>
</evidence>
<keyword evidence="12" id="KW-1185">Reference proteome</keyword>
<dbReference type="PROSITE" id="PS00708">
    <property type="entry name" value="PRO_ENDOPEP_SER"/>
    <property type="match status" value="1"/>
</dbReference>
<keyword evidence="9" id="KW-0472">Membrane</keyword>
<dbReference type="InterPro" id="IPR023302">
    <property type="entry name" value="Pept_S9A_N"/>
</dbReference>
<accession>A0AAF3FIM5</accession>
<comment type="catalytic activity">
    <reaction evidence="1">
        <text>Hydrolysis of Pro-|-Xaa &gt;&gt; Ala-|-Xaa in oligopeptides.</text>
        <dbReference type="EC" id="3.4.21.26"/>
    </reaction>
</comment>
<evidence type="ECO:0000256" key="2">
    <source>
        <dbReference type="ARBA" id="ARBA00005228"/>
    </source>
</evidence>
<dbReference type="WBParaSite" id="MBELARI_LOCUS6870">
    <property type="protein sequence ID" value="MBELARI_LOCUS6870"/>
    <property type="gene ID" value="MBELARI_LOCUS6870"/>
</dbReference>
<evidence type="ECO:0000256" key="4">
    <source>
        <dbReference type="ARBA" id="ARBA00016310"/>
    </source>
</evidence>
<dbReference type="PANTHER" id="PTHR42881">
    <property type="entry name" value="PROLYL ENDOPEPTIDASE"/>
    <property type="match status" value="1"/>
</dbReference>
<dbReference type="InterPro" id="IPR002471">
    <property type="entry name" value="Pept_S9_AS"/>
</dbReference>
<feature type="domain" description="Peptidase S9 prolyl oligopeptidase catalytic" evidence="10">
    <location>
        <begin position="780"/>
        <end position="858"/>
    </location>
</feature>
<dbReference type="SUPFAM" id="SSF50993">
    <property type="entry name" value="Peptidase/esterase 'gauge' domain"/>
    <property type="match status" value="1"/>
</dbReference>
<keyword evidence="9" id="KW-0812">Transmembrane</keyword>
<sequence>MPAPVNPSVYPTAKRDETVFDDYHGTRVADPYRWMEDPDGEATQKWVDELNGVSEPFIKKAPSREKMREKLTATWDYEKFTNTSKRGQYYYFWHNTGLQNQYVIYQSTKPEEKGKVFLDVNKLSEDGTTSIRIGTWSEDGKTYAYGISEKGSDWMTIKFRNNDGTDLPDVISGVKHSGLDWMHDGSGVFYCRYPDHKGAEVGTSVEKHEFHSLYFHRMGTDSKDDVLVYDDRRNPDYMIGSSLSEDGRFLFLDISRGCDPYNMLYYVDLEKNGPIKGKLDSTPLFDKLDAKYSFIDNTGDDFLIQTNKDAPMYKLIRINAKDPSNQEVVIEENKKNKLEWASPCANDRLLVCYLEDVKTTLYAHDLKTGDQLYQFPLDIGTISGCFAKKDETEMYLSFESFLTPTVVYALNFKDVPLEKAPEIKLLRQTTLSGVNLSNFETRQVFFNSKDGTKVPMFIVSRKDLVLDGNNPTLLNGYGGFNISDLPAFSVTRLCFAQGFNGVVAVANIRGGGEYGEDWHKGGMKGNKQNVFDDFQAAAEYLLENKYTNPTKLAIQGGSNGGLLMGACSQQRPELYGAVINRVGVLDMLRFHKFTIGGAWVPEFGNPDEKEDFPYIYKYSPLHNIAFPKAGQWPSTLLMTADHDDRVVPSHTLKYMAELYHKAKQHPDQQNPLLARIEVKAGHGAGKPTSKIIAEYVDIEYAKSDAINDDQLHTLSEILYYVYDISTISLHITTFVLTVIGLRRGFYMMSLSFPAYLISAIDDMLQMFTHGILTDETVTRQFGFVDITTIHKFTIGGAWVPEFGKPDEKEDFPYIYKYSPLHNIAFPKAGQWPSTLLMTADHDDRVVPSHTLKYMAELYHKIICITLSITHFIADLVSTLILILDYYRDDNSTLSIYSHSFDPEKRGAITFIMQFFYYA</sequence>
<evidence type="ECO:0000256" key="3">
    <source>
        <dbReference type="ARBA" id="ARBA00011897"/>
    </source>
</evidence>
<dbReference type="Pfam" id="PF02897">
    <property type="entry name" value="Peptidase_S9_N"/>
    <property type="match status" value="1"/>
</dbReference>
<comment type="similarity">
    <text evidence="2">Belongs to the peptidase S9A family.</text>
</comment>
<dbReference type="InterPro" id="IPR029058">
    <property type="entry name" value="AB_hydrolase_fold"/>
</dbReference>
<dbReference type="PRINTS" id="PR00862">
    <property type="entry name" value="PROLIGOPTASE"/>
</dbReference>
<dbReference type="EC" id="3.4.21.26" evidence="3"/>
<dbReference type="AlphaFoldDB" id="A0AAF3FIM5"/>
<organism evidence="12 13">
    <name type="scientific">Mesorhabditis belari</name>
    <dbReference type="NCBI Taxonomy" id="2138241"/>
    <lineage>
        <taxon>Eukaryota</taxon>
        <taxon>Metazoa</taxon>
        <taxon>Ecdysozoa</taxon>
        <taxon>Nematoda</taxon>
        <taxon>Chromadorea</taxon>
        <taxon>Rhabditida</taxon>
        <taxon>Rhabditina</taxon>
        <taxon>Rhabditomorpha</taxon>
        <taxon>Rhabditoidea</taxon>
        <taxon>Rhabditidae</taxon>
        <taxon>Mesorhabditinae</taxon>
        <taxon>Mesorhabditis</taxon>
    </lineage>
</organism>
<dbReference type="GO" id="GO:0005829">
    <property type="term" value="C:cytosol"/>
    <property type="evidence" value="ECO:0007669"/>
    <property type="project" value="TreeGrafter"/>
</dbReference>
<dbReference type="Gene3D" id="2.130.10.120">
    <property type="entry name" value="Prolyl oligopeptidase, N-terminal domain"/>
    <property type="match status" value="1"/>
</dbReference>
<keyword evidence="7" id="KW-0720">Serine protease</keyword>
<evidence type="ECO:0000256" key="1">
    <source>
        <dbReference type="ARBA" id="ARBA00001070"/>
    </source>
</evidence>
<dbReference type="InterPro" id="IPR002470">
    <property type="entry name" value="Peptidase_S9A"/>
</dbReference>
<keyword evidence="6" id="KW-0378">Hydrolase</keyword>
<reference evidence="13" key="1">
    <citation type="submission" date="2024-02" db="UniProtKB">
        <authorList>
            <consortium name="WormBaseParasite"/>
        </authorList>
    </citation>
    <scope>IDENTIFICATION</scope>
</reference>
<evidence type="ECO:0000256" key="6">
    <source>
        <dbReference type="ARBA" id="ARBA00022801"/>
    </source>
</evidence>
<protein>
    <recommendedName>
        <fullName evidence="4">Prolyl endopeptidase</fullName>
        <ecNumber evidence="3">3.4.21.26</ecNumber>
    </recommendedName>
    <alternativeName>
        <fullName evidence="8">Post-proline cleaving enzyme</fullName>
    </alternativeName>
</protein>
<feature type="transmembrane region" description="Helical" evidence="9">
    <location>
        <begin position="717"/>
        <end position="741"/>
    </location>
</feature>
<name>A0AAF3FIM5_9BILA</name>
<evidence type="ECO:0000256" key="8">
    <source>
        <dbReference type="ARBA" id="ARBA00029698"/>
    </source>
</evidence>
<dbReference type="SUPFAM" id="SSF53474">
    <property type="entry name" value="alpha/beta-Hydrolases"/>
    <property type="match status" value="2"/>
</dbReference>
<evidence type="ECO:0000313" key="13">
    <source>
        <dbReference type="WBParaSite" id="MBELARI_LOCUS6870"/>
    </source>
</evidence>
<feature type="transmembrane region" description="Helical" evidence="9">
    <location>
        <begin position="861"/>
        <end position="883"/>
    </location>
</feature>
<dbReference type="PANTHER" id="PTHR42881:SF2">
    <property type="entry name" value="PROLYL ENDOPEPTIDASE"/>
    <property type="match status" value="1"/>
</dbReference>
<dbReference type="FunFam" id="2.130.10.120:FF:000001">
    <property type="entry name" value="Prolyl endopeptidase"/>
    <property type="match status" value="1"/>
</dbReference>
<proteinExistence type="inferred from homology"/>
<feature type="domain" description="Peptidase S9 prolyl oligopeptidase catalytic" evidence="10">
    <location>
        <begin position="488"/>
        <end position="695"/>
    </location>
</feature>
<keyword evidence="9" id="KW-1133">Transmembrane helix</keyword>
<dbReference type="GO" id="GO:0004252">
    <property type="term" value="F:serine-type endopeptidase activity"/>
    <property type="evidence" value="ECO:0007669"/>
    <property type="project" value="UniProtKB-EC"/>
</dbReference>
<evidence type="ECO:0000256" key="9">
    <source>
        <dbReference type="SAM" id="Phobius"/>
    </source>
</evidence>
<dbReference type="Proteomes" id="UP000887575">
    <property type="component" value="Unassembled WGS sequence"/>
</dbReference>
<keyword evidence="5" id="KW-0645">Protease</keyword>
<evidence type="ECO:0000256" key="7">
    <source>
        <dbReference type="ARBA" id="ARBA00022825"/>
    </source>
</evidence>
<evidence type="ECO:0000256" key="5">
    <source>
        <dbReference type="ARBA" id="ARBA00022670"/>
    </source>
</evidence>
<dbReference type="FunFam" id="3.40.50.1820:FF:000005">
    <property type="entry name" value="Prolyl endopeptidase"/>
    <property type="match status" value="1"/>
</dbReference>
<dbReference type="GO" id="GO:0070012">
    <property type="term" value="F:oligopeptidase activity"/>
    <property type="evidence" value="ECO:0007669"/>
    <property type="project" value="TreeGrafter"/>
</dbReference>
<dbReference type="InterPro" id="IPR051167">
    <property type="entry name" value="Prolyl_oligopep/macrocyclase"/>
</dbReference>